<accession>A0A6J7GE68</accession>
<evidence type="ECO:0000313" key="10">
    <source>
        <dbReference type="EMBL" id="CAB5033073.1"/>
    </source>
</evidence>
<dbReference type="PANTHER" id="PTHR30055">
    <property type="entry name" value="HTH-TYPE TRANSCRIPTIONAL REGULATOR RUTR"/>
    <property type="match status" value="1"/>
</dbReference>
<dbReference type="EMBL" id="CAEZYH010000087">
    <property type="protein sequence ID" value="CAB4728486.1"/>
    <property type="molecule type" value="Genomic_DNA"/>
</dbReference>
<dbReference type="PROSITE" id="PS50977">
    <property type="entry name" value="HTH_TETR_2"/>
    <property type="match status" value="2"/>
</dbReference>
<dbReference type="SUPFAM" id="SSF46689">
    <property type="entry name" value="Homeodomain-like"/>
    <property type="match status" value="2"/>
</dbReference>
<dbReference type="GO" id="GO:0003700">
    <property type="term" value="F:DNA-binding transcription factor activity"/>
    <property type="evidence" value="ECO:0007669"/>
    <property type="project" value="TreeGrafter"/>
</dbReference>
<reference evidence="9" key="1">
    <citation type="submission" date="2020-05" db="EMBL/GenBank/DDBJ databases">
        <authorList>
            <person name="Chiriac C."/>
            <person name="Salcher M."/>
            <person name="Ghai R."/>
            <person name="Kavagutti S V."/>
        </authorList>
    </citation>
    <scope>NUCLEOTIDE SEQUENCE</scope>
</reference>
<dbReference type="Gene3D" id="1.10.357.10">
    <property type="entry name" value="Tetracycline Repressor, domain 2"/>
    <property type="match status" value="2"/>
</dbReference>
<keyword evidence="1" id="KW-0805">Transcription regulation</keyword>
<keyword evidence="2" id="KW-0238">DNA-binding</keyword>
<dbReference type="InterPro" id="IPR050109">
    <property type="entry name" value="HTH-type_TetR-like_transc_reg"/>
</dbReference>
<organism evidence="9">
    <name type="scientific">freshwater metagenome</name>
    <dbReference type="NCBI Taxonomy" id="449393"/>
    <lineage>
        <taxon>unclassified sequences</taxon>
        <taxon>metagenomes</taxon>
        <taxon>ecological metagenomes</taxon>
    </lineage>
</organism>
<evidence type="ECO:0000256" key="1">
    <source>
        <dbReference type="ARBA" id="ARBA00023015"/>
    </source>
</evidence>
<dbReference type="EMBL" id="CAEZZP010000203">
    <property type="protein sequence ID" value="CAB4789271.1"/>
    <property type="molecule type" value="Genomic_DNA"/>
</dbReference>
<dbReference type="EMBL" id="CAFBMF010000088">
    <property type="protein sequence ID" value="CAB4906452.1"/>
    <property type="molecule type" value="Genomic_DNA"/>
</dbReference>
<dbReference type="GO" id="GO:0000976">
    <property type="term" value="F:transcription cis-regulatory region binding"/>
    <property type="evidence" value="ECO:0007669"/>
    <property type="project" value="TreeGrafter"/>
</dbReference>
<name>A0A6J7GE68_9ZZZZ</name>
<evidence type="ECO:0000259" key="4">
    <source>
        <dbReference type="PROSITE" id="PS50977"/>
    </source>
</evidence>
<feature type="domain" description="HTH tetR-type" evidence="4">
    <location>
        <begin position="11"/>
        <end position="71"/>
    </location>
</feature>
<evidence type="ECO:0000313" key="8">
    <source>
        <dbReference type="EMBL" id="CAB4878386.1"/>
    </source>
</evidence>
<sequence length="429" mass="47205">MTQPRRRADAARNDDLLLDAALELLREKGPDRITALDLARLAKLTTGAVYARYENNEEILVGLWQHRISGPMRTFFEAALPALTPGIHRADAQAIMAKAISNPHGPLRPGVSLLIASARIPELHEIIVPEIQGWLREMGISDDRSDVASLYKLEIISFVLGCLYFAAADMFDFDDWETIKPLAHYILEHPSIEGVADIPPSTPPSIVVTTDNEIRDALVNGAARVIARGGVERATTQRIARAAALPPSALFSEYRTRQALFGDVAEKLLHLIYRGARAEDILPAADQTPGITGTPTDFNDPRLVMHRQFLSQRGTVTSMALIAPAAKEQRRIRLEFHLAAITDPVVKDALLKADIMATEHATNLLNSLFGIPNHLAAPTVRMARLLVQGSILLEEISDSLNGRDLRYIYKPLAEGFSHMVVNEPLSSIK</sequence>
<evidence type="ECO:0000256" key="3">
    <source>
        <dbReference type="ARBA" id="ARBA00023163"/>
    </source>
</evidence>
<protein>
    <submittedName>
        <fullName evidence="9">Unannotated protein</fullName>
    </submittedName>
</protein>
<evidence type="ECO:0000313" key="5">
    <source>
        <dbReference type="EMBL" id="CAB4728486.1"/>
    </source>
</evidence>
<keyword evidence="3" id="KW-0804">Transcription</keyword>
<dbReference type="InterPro" id="IPR001647">
    <property type="entry name" value="HTH_TetR"/>
</dbReference>
<evidence type="ECO:0000313" key="7">
    <source>
        <dbReference type="EMBL" id="CAB4805534.1"/>
    </source>
</evidence>
<dbReference type="PRINTS" id="PR00455">
    <property type="entry name" value="HTHTETR"/>
</dbReference>
<dbReference type="EMBL" id="CAFBLJ010000087">
    <property type="protein sequence ID" value="CAB4878386.1"/>
    <property type="molecule type" value="Genomic_DNA"/>
</dbReference>
<dbReference type="AlphaFoldDB" id="A0A6J7GE68"/>
<dbReference type="EMBL" id="CAFBPS010000097">
    <property type="protein sequence ID" value="CAB5033073.1"/>
    <property type="molecule type" value="Genomic_DNA"/>
</dbReference>
<evidence type="ECO:0000313" key="9">
    <source>
        <dbReference type="EMBL" id="CAB4906452.1"/>
    </source>
</evidence>
<evidence type="ECO:0000313" key="6">
    <source>
        <dbReference type="EMBL" id="CAB4789271.1"/>
    </source>
</evidence>
<feature type="domain" description="HTH tetR-type" evidence="4">
    <location>
        <begin position="212"/>
        <end position="272"/>
    </location>
</feature>
<dbReference type="InterPro" id="IPR009057">
    <property type="entry name" value="Homeodomain-like_sf"/>
</dbReference>
<evidence type="ECO:0000256" key="2">
    <source>
        <dbReference type="ARBA" id="ARBA00023125"/>
    </source>
</evidence>
<gene>
    <name evidence="5" type="ORF">UFOPK2658_01538</name>
    <name evidence="6" type="ORF">UFOPK2880_01921</name>
    <name evidence="7" type="ORF">UFOPK3004_00914</name>
    <name evidence="8" type="ORF">UFOPK3304_01413</name>
    <name evidence="9" type="ORF">UFOPK3494_01238</name>
    <name evidence="10" type="ORF">UFOPK4134_01209</name>
</gene>
<dbReference type="Pfam" id="PF00440">
    <property type="entry name" value="TetR_N"/>
    <property type="match status" value="2"/>
</dbReference>
<dbReference type="PANTHER" id="PTHR30055:SF234">
    <property type="entry name" value="HTH-TYPE TRANSCRIPTIONAL REGULATOR BETI"/>
    <property type="match status" value="1"/>
</dbReference>
<dbReference type="EMBL" id="CAFAAL010000071">
    <property type="protein sequence ID" value="CAB4805534.1"/>
    <property type="molecule type" value="Genomic_DNA"/>
</dbReference>
<proteinExistence type="predicted"/>